<proteinExistence type="predicted"/>
<feature type="transmembrane region" description="Helical" evidence="1">
    <location>
        <begin position="9"/>
        <end position="29"/>
    </location>
</feature>
<dbReference type="Proteomes" id="UP000095287">
    <property type="component" value="Unplaced"/>
</dbReference>
<evidence type="ECO:0000313" key="3">
    <source>
        <dbReference type="WBParaSite" id="L893_g9432.t1"/>
    </source>
</evidence>
<name>A0A1I8AVU2_9BILA</name>
<feature type="transmembrane region" description="Helical" evidence="1">
    <location>
        <begin position="123"/>
        <end position="145"/>
    </location>
</feature>
<feature type="transmembrane region" description="Helical" evidence="1">
    <location>
        <begin position="69"/>
        <end position="88"/>
    </location>
</feature>
<evidence type="ECO:0000256" key="1">
    <source>
        <dbReference type="SAM" id="Phobius"/>
    </source>
</evidence>
<sequence length="245" mass="28371">MCVTAIMQLLIFFISGFMTLFETTFNRYIEKVCGAILCSTFLLYLGLSVALALDRLMIFLSLVHKIRSYISLAVLGSAWLFWLAIVVTEMTPHFNFVYFSQYRFLGWYYDENEHSLELATFEFYYDIATLWANLVLYVFVVLILYRRRNATTHITSWKAEMRVLLIAMSTFLYEFVLVMSGFFGITHLPKTAFSPVLFSVLWIGDCGFFAILTILINSSIRGKIKRALYSNTVVINGTSSTMRRY</sequence>
<dbReference type="AlphaFoldDB" id="A0A1I8AVU2"/>
<reference evidence="3" key="1">
    <citation type="submission" date="2016-11" db="UniProtKB">
        <authorList>
            <consortium name="WormBaseParasite"/>
        </authorList>
    </citation>
    <scope>IDENTIFICATION</scope>
</reference>
<evidence type="ECO:0000313" key="2">
    <source>
        <dbReference type="Proteomes" id="UP000095287"/>
    </source>
</evidence>
<keyword evidence="2" id="KW-1185">Reference proteome</keyword>
<organism evidence="2 3">
    <name type="scientific">Steinernema glaseri</name>
    <dbReference type="NCBI Taxonomy" id="37863"/>
    <lineage>
        <taxon>Eukaryota</taxon>
        <taxon>Metazoa</taxon>
        <taxon>Ecdysozoa</taxon>
        <taxon>Nematoda</taxon>
        <taxon>Chromadorea</taxon>
        <taxon>Rhabditida</taxon>
        <taxon>Tylenchina</taxon>
        <taxon>Panagrolaimomorpha</taxon>
        <taxon>Strongyloidoidea</taxon>
        <taxon>Steinernematidae</taxon>
        <taxon>Steinernema</taxon>
    </lineage>
</organism>
<feature type="transmembrane region" description="Helical" evidence="1">
    <location>
        <begin position="41"/>
        <end position="62"/>
    </location>
</feature>
<protein>
    <submittedName>
        <fullName evidence="3">Serpentine receptor class gamma</fullName>
    </submittedName>
</protein>
<keyword evidence="1" id="KW-0812">Transmembrane</keyword>
<accession>A0A1I8AVU2</accession>
<dbReference type="WBParaSite" id="L893_g9432.t1">
    <property type="protein sequence ID" value="L893_g9432.t1"/>
    <property type="gene ID" value="L893_g9432"/>
</dbReference>
<feature type="transmembrane region" description="Helical" evidence="1">
    <location>
        <begin position="192"/>
        <end position="216"/>
    </location>
</feature>
<keyword evidence="1" id="KW-0472">Membrane</keyword>
<feature type="transmembrane region" description="Helical" evidence="1">
    <location>
        <begin position="165"/>
        <end position="186"/>
    </location>
</feature>
<keyword evidence="1" id="KW-1133">Transmembrane helix</keyword>